<organism evidence="1 2">
    <name type="scientific">Candidatus Acidiferrum panamense</name>
    <dbReference type="NCBI Taxonomy" id="2741543"/>
    <lineage>
        <taxon>Bacteria</taxon>
        <taxon>Pseudomonadati</taxon>
        <taxon>Acidobacteriota</taxon>
        <taxon>Terriglobia</taxon>
        <taxon>Candidatus Acidiferrales</taxon>
        <taxon>Candidatus Acidiferrum</taxon>
    </lineage>
</organism>
<name>A0A7V8NX45_9BACT</name>
<reference evidence="1" key="1">
    <citation type="submission" date="2020-06" db="EMBL/GenBank/DDBJ databases">
        <title>Legume-microbial interactions unlock mineral nutrients during tropical forest succession.</title>
        <authorList>
            <person name="Epihov D.Z."/>
        </authorList>
    </citation>
    <scope>NUCLEOTIDE SEQUENCE [LARGE SCALE GENOMIC DNA]</scope>
    <source>
        <strain evidence="1">Pan2503</strain>
    </source>
</reference>
<dbReference type="Proteomes" id="UP000567293">
    <property type="component" value="Unassembled WGS sequence"/>
</dbReference>
<protein>
    <submittedName>
        <fullName evidence="1">Uncharacterized protein</fullName>
    </submittedName>
</protein>
<accession>A0A7V8NX45</accession>
<dbReference type="Pfam" id="PF19649">
    <property type="entry name" value="DUF6152"/>
    <property type="match status" value="1"/>
</dbReference>
<keyword evidence="2" id="KW-1185">Reference proteome</keyword>
<proteinExistence type="predicted"/>
<evidence type="ECO:0000313" key="1">
    <source>
        <dbReference type="EMBL" id="MBA0089119.1"/>
    </source>
</evidence>
<dbReference type="EMBL" id="JACDQQ010002844">
    <property type="protein sequence ID" value="MBA0089119.1"/>
    <property type="molecule type" value="Genomic_DNA"/>
</dbReference>
<evidence type="ECO:0000313" key="2">
    <source>
        <dbReference type="Proteomes" id="UP000567293"/>
    </source>
</evidence>
<comment type="caution">
    <text evidence="1">The sequence shown here is derived from an EMBL/GenBank/DDBJ whole genome shotgun (WGS) entry which is preliminary data.</text>
</comment>
<sequence>MLRRILGYVALWGWLMTCGPLQAHHSLAGVYDMKAEKELSGEVAQIKFSNPHGSLTLAVKNPDGSTTEWVLTLGSATALAQRGIGKTGPNALHAGDKISVKLLPARDGSPLGFLKTVTMPDGRVIQISAGNPND</sequence>
<dbReference type="AlphaFoldDB" id="A0A7V8NX45"/>
<gene>
    <name evidence="1" type="ORF">HRJ53_29365</name>
</gene>
<dbReference type="InterPro" id="IPR046150">
    <property type="entry name" value="DUF6152"/>
</dbReference>